<keyword evidence="5 6" id="KW-0234">DNA repair</keyword>
<comment type="caution">
    <text evidence="7">The sequence shown here is derived from an EMBL/GenBank/DDBJ whole genome shotgun (WGS) entry which is preliminary data.</text>
</comment>
<dbReference type="RefSeq" id="WP_128486933.1">
    <property type="nucleotide sequence ID" value="NZ_JBHLXB010000008.1"/>
</dbReference>
<proteinExistence type="inferred from homology"/>
<dbReference type="EC" id="3.1.-.-" evidence="6"/>
<dbReference type="Gene3D" id="3.40.960.10">
    <property type="entry name" value="VSR Endonuclease"/>
    <property type="match status" value="1"/>
</dbReference>
<accession>A0A3S4XXI0</accession>
<dbReference type="CDD" id="cd00221">
    <property type="entry name" value="Vsr"/>
    <property type="match status" value="1"/>
</dbReference>
<evidence type="ECO:0000256" key="2">
    <source>
        <dbReference type="ARBA" id="ARBA00022759"/>
    </source>
</evidence>
<evidence type="ECO:0000256" key="5">
    <source>
        <dbReference type="ARBA" id="ARBA00023204"/>
    </source>
</evidence>
<evidence type="ECO:0000256" key="3">
    <source>
        <dbReference type="ARBA" id="ARBA00022763"/>
    </source>
</evidence>
<organism evidence="7 8">
    <name type="scientific">Falsigemmobacter intermedius</name>
    <dbReference type="NCBI Taxonomy" id="1553448"/>
    <lineage>
        <taxon>Bacteria</taxon>
        <taxon>Pseudomonadati</taxon>
        <taxon>Pseudomonadota</taxon>
        <taxon>Alphaproteobacteria</taxon>
        <taxon>Rhodobacterales</taxon>
        <taxon>Paracoccaceae</taxon>
        <taxon>Falsigemmobacter</taxon>
    </lineage>
</organism>
<evidence type="ECO:0000256" key="1">
    <source>
        <dbReference type="ARBA" id="ARBA00022722"/>
    </source>
</evidence>
<name>A0A3S4XXI0_9RHOB</name>
<dbReference type="NCBIfam" id="TIGR00632">
    <property type="entry name" value="vsr"/>
    <property type="match status" value="1"/>
</dbReference>
<protein>
    <recommendedName>
        <fullName evidence="6">Very short patch repair endonuclease</fullName>
        <ecNumber evidence="6">3.1.-.-</ecNumber>
    </recommendedName>
</protein>
<keyword evidence="2 6" id="KW-0255">Endonuclease</keyword>
<dbReference type="AlphaFoldDB" id="A0A3S4XXI0"/>
<dbReference type="GO" id="GO:0006298">
    <property type="term" value="P:mismatch repair"/>
    <property type="evidence" value="ECO:0007669"/>
    <property type="project" value="UniProtKB-UniRule"/>
</dbReference>
<evidence type="ECO:0000256" key="6">
    <source>
        <dbReference type="PIRNR" id="PIRNR018267"/>
    </source>
</evidence>
<dbReference type="InterPro" id="IPR011335">
    <property type="entry name" value="Restrct_endonuc-II-like"/>
</dbReference>
<dbReference type="Pfam" id="PF03852">
    <property type="entry name" value="Vsr"/>
    <property type="match status" value="1"/>
</dbReference>
<keyword evidence="4 6" id="KW-0378">Hydrolase</keyword>
<dbReference type="OrthoDB" id="9801520at2"/>
<reference evidence="7 8" key="1">
    <citation type="journal article" date="2015" name="Int. J. Syst. Evol. Microbiol.">
        <title>Gemmobacter intermedius sp. nov., isolated from a white stork (Ciconia ciconia).</title>
        <authorList>
            <person name="Kampfer P."/>
            <person name="Jerzak L."/>
            <person name="Wilharm G."/>
            <person name="Golke J."/>
            <person name="Busse H.J."/>
            <person name="Glaeser S.P."/>
        </authorList>
    </citation>
    <scope>NUCLEOTIDE SEQUENCE [LARGE SCALE GENOMIC DNA]</scope>
    <source>
        <strain evidence="7 8">119/4</strain>
    </source>
</reference>
<evidence type="ECO:0000256" key="4">
    <source>
        <dbReference type="ARBA" id="ARBA00022801"/>
    </source>
</evidence>
<dbReference type="GO" id="GO:0016787">
    <property type="term" value="F:hydrolase activity"/>
    <property type="evidence" value="ECO:0007669"/>
    <property type="project" value="UniProtKB-KW"/>
</dbReference>
<keyword evidence="1 6" id="KW-0540">Nuclease</keyword>
<dbReference type="PIRSF" id="PIRSF018267">
    <property type="entry name" value="VSR_endonuc"/>
    <property type="match status" value="1"/>
</dbReference>
<dbReference type="Proteomes" id="UP000287168">
    <property type="component" value="Unassembled WGS sequence"/>
</dbReference>
<gene>
    <name evidence="7" type="primary">vsr</name>
    <name evidence="7" type="ORF">EP867_04115</name>
</gene>
<sequence length="153" mass="17506">MADVHDAPTRSRNMAAIRGADTGPELRIRRALHARGFRYRLHVKTLPGKPDLVFPGLGAVVFINGCFWHGHDCALFKWPKSREDFWRAKISGNIARDAAQFTELRARGWRVARVWDCALRGREKRPFDEVISQLSLWLRSDRPETDLTGRGAE</sequence>
<comment type="function">
    <text evidence="6">May nick specific sequences that contain T:G mispairs resulting from m5C-deamination.</text>
</comment>
<comment type="similarity">
    <text evidence="6">Belongs to the vsr family.</text>
</comment>
<dbReference type="EMBL" id="SBLC01000004">
    <property type="protein sequence ID" value="RWY43598.1"/>
    <property type="molecule type" value="Genomic_DNA"/>
</dbReference>
<keyword evidence="8" id="KW-1185">Reference proteome</keyword>
<dbReference type="InterPro" id="IPR004603">
    <property type="entry name" value="DNA_mismatch_endonuc_vsr"/>
</dbReference>
<evidence type="ECO:0000313" key="7">
    <source>
        <dbReference type="EMBL" id="RWY43598.1"/>
    </source>
</evidence>
<dbReference type="GO" id="GO:0004519">
    <property type="term" value="F:endonuclease activity"/>
    <property type="evidence" value="ECO:0007669"/>
    <property type="project" value="UniProtKB-KW"/>
</dbReference>
<dbReference type="SUPFAM" id="SSF52980">
    <property type="entry name" value="Restriction endonuclease-like"/>
    <property type="match status" value="1"/>
</dbReference>
<keyword evidence="3 6" id="KW-0227">DNA damage</keyword>
<evidence type="ECO:0000313" key="8">
    <source>
        <dbReference type="Proteomes" id="UP000287168"/>
    </source>
</evidence>